<feature type="transmembrane region" description="Helical" evidence="1">
    <location>
        <begin position="80"/>
        <end position="101"/>
    </location>
</feature>
<protein>
    <recommendedName>
        <fullName evidence="2">Signal transduction histidine kinase internal region domain-containing protein</fullName>
    </recommendedName>
</protein>
<sequence>MTNNNDITQILKNVGIHTICWVAFLFLPELFNEHLSEFGLVGVAEDFIYPPRVANNTFFIALFYFSYFKAVPSYYVYRKFIFLAVYVFTAFTVFLMINYLFKPFSHSHHHQSSILGPSYNLFMFIICLISSFAMRTYTNWRSVYEEKLNAEISFLKAQINPHFLFNTLNSIYSLTITKSDDAPEAVLKLSGMMRYAVSDTGNRYVSLEKELDYILNYIELQKLRLDKNIIFNYSITGSAFGKKLAPFVLIPFIENAFKHGVNAEQESNININIEIAEASMQMQVWNRKVTIYKSEENSTGTGIINTRTRLQMLYPGKHVLTIHDRETDFSVLLKIDLV</sequence>
<feature type="domain" description="Signal transduction histidine kinase internal region" evidence="2">
    <location>
        <begin position="150"/>
        <end position="228"/>
    </location>
</feature>
<gene>
    <name evidence="3" type="ORF">CJD36_004930</name>
</gene>
<dbReference type="Proteomes" id="UP000239872">
    <property type="component" value="Unassembled WGS sequence"/>
</dbReference>
<organism evidence="3 4">
    <name type="scientific">Flavipsychrobacter stenotrophus</name>
    <dbReference type="NCBI Taxonomy" id="2077091"/>
    <lineage>
        <taxon>Bacteria</taxon>
        <taxon>Pseudomonadati</taxon>
        <taxon>Bacteroidota</taxon>
        <taxon>Chitinophagia</taxon>
        <taxon>Chitinophagales</taxon>
        <taxon>Chitinophagaceae</taxon>
        <taxon>Flavipsychrobacter</taxon>
    </lineage>
</organism>
<evidence type="ECO:0000313" key="3">
    <source>
        <dbReference type="EMBL" id="PQJ13091.1"/>
    </source>
</evidence>
<keyword evidence="1" id="KW-1133">Transmembrane helix</keyword>
<keyword evidence="4" id="KW-1185">Reference proteome</keyword>
<dbReference type="OrthoDB" id="9792992at2"/>
<dbReference type="GO" id="GO:0000155">
    <property type="term" value="F:phosphorelay sensor kinase activity"/>
    <property type="evidence" value="ECO:0007669"/>
    <property type="project" value="InterPro"/>
</dbReference>
<dbReference type="SUPFAM" id="SSF55874">
    <property type="entry name" value="ATPase domain of HSP90 chaperone/DNA topoisomerase II/histidine kinase"/>
    <property type="match status" value="1"/>
</dbReference>
<proteinExistence type="predicted"/>
<dbReference type="Gene3D" id="3.30.565.10">
    <property type="entry name" value="Histidine kinase-like ATPase, C-terminal domain"/>
    <property type="match status" value="1"/>
</dbReference>
<dbReference type="Pfam" id="PF06580">
    <property type="entry name" value="His_kinase"/>
    <property type="match status" value="1"/>
</dbReference>
<evidence type="ECO:0000259" key="2">
    <source>
        <dbReference type="Pfam" id="PF06580"/>
    </source>
</evidence>
<dbReference type="GO" id="GO:0016020">
    <property type="term" value="C:membrane"/>
    <property type="evidence" value="ECO:0007669"/>
    <property type="project" value="InterPro"/>
</dbReference>
<dbReference type="PANTHER" id="PTHR34220:SF7">
    <property type="entry name" value="SENSOR HISTIDINE KINASE YPDA"/>
    <property type="match status" value="1"/>
</dbReference>
<feature type="transmembrane region" description="Helical" evidence="1">
    <location>
        <begin position="121"/>
        <end position="138"/>
    </location>
</feature>
<evidence type="ECO:0000313" key="4">
    <source>
        <dbReference type="Proteomes" id="UP000239872"/>
    </source>
</evidence>
<dbReference type="AlphaFoldDB" id="A0A2S7T2I6"/>
<evidence type="ECO:0000256" key="1">
    <source>
        <dbReference type="SAM" id="Phobius"/>
    </source>
</evidence>
<dbReference type="InterPro" id="IPR036890">
    <property type="entry name" value="HATPase_C_sf"/>
</dbReference>
<dbReference type="EMBL" id="PPSL01000001">
    <property type="protein sequence ID" value="PQJ13091.1"/>
    <property type="molecule type" value="Genomic_DNA"/>
</dbReference>
<dbReference type="InterPro" id="IPR050640">
    <property type="entry name" value="Bact_2-comp_sensor_kinase"/>
</dbReference>
<feature type="transmembrane region" description="Helical" evidence="1">
    <location>
        <begin position="47"/>
        <end position="68"/>
    </location>
</feature>
<keyword evidence="1" id="KW-0812">Transmembrane</keyword>
<keyword evidence="1" id="KW-0472">Membrane</keyword>
<dbReference type="PANTHER" id="PTHR34220">
    <property type="entry name" value="SENSOR HISTIDINE KINASE YPDA"/>
    <property type="match status" value="1"/>
</dbReference>
<reference evidence="3 4" key="1">
    <citation type="submission" date="2018-01" db="EMBL/GenBank/DDBJ databases">
        <title>A novel member of the phylum Bacteroidetes isolated from glacier ice.</title>
        <authorList>
            <person name="Liu Q."/>
            <person name="Xin Y.-H."/>
        </authorList>
    </citation>
    <scope>NUCLEOTIDE SEQUENCE [LARGE SCALE GENOMIC DNA]</scope>
    <source>
        <strain evidence="3 4">RB1R16</strain>
    </source>
</reference>
<name>A0A2S7T2I6_9BACT</name>
<dbReference type="RefSeq" id="WP_105037975.1">
    <property type="nucleotide sequence ID" value="NZ_PPSL01000001.1"/>
</dbReference>
<accession>A0A2S7T2I6</accession>
<comment type="caution">
    <text evidence="3">The sequence shown here is derived from an EMBL/GenBank/DDBJ whole genome shotgun (WGS) entry which is preliminary data.</text>
</comment>
<feature type="transmembrane region" description="Helical" evidence="1">
    <location>
        <begin position="10"/>
        <end position="27"/>
    </location>
</feature>
<dbReference type="InterPro" id="IPR010559">
    <property type="entry name" value="Sig_transdc_His_kin_internal"/>
</dbReference>